<dbReference type="EMBL" id="CP056069">
    <property type="protein sequence ID" value="UVC49566.1"/>
    <property type="molecule type" value="Genomic_DNA"/>
</dbReference>
<evidence type="ECO:0000313" key="2">
    <source>
        <dbReference type="EMBL" id="UVC49566.1"/>
    </source>
</evidence>
<dbReference type="Gene3D" id="3.40.50.300">
    <property type="entry name" value="P-loop containing nucleotide triphosphate hydrolases"/>
    <property type="match status" value="1"/>
</dbReference>
<dbReference type="Gene3D" id="1.20.272.10">
    <property type="match status" value="1"/>
</dbReference>
<dbReference type="Pfam" id="PF13177">
    <property type="entry name" value="DNA_pol3_delta2"/>
    <property type="match status" value="1"/>
</dbReference>
<evidence type="ECO:0000256" key="1">
    <source>
        <dbReference type="ARBA" id="ARBA00022705"/>
    </source>
</evidence>
<dbReference type="AlphaFoldDB" id="A0A976SIP4"/>
<dbReference type="Pfam" id="PF22534">
    <property type="entry name" value="RFC_C"/>
    <property type="match status" value="1"/>
</dbReference>
<accession>A0A976SIP4</accession>
<organism evidence="2 3">
    <name type="scientific">Theileria orientalis</name>
    <dbReference type="NCBI Taxonomy" id="68886"/>
    <lineage>
        <taxon>Eukaryota</taxon>
        <taxon>Sar</taxon>
        <taxon>Alveolata</taxon>
        <taxon>Apicomplexa</taxon>
        <taxon>Aconoidasida</taxon>
        <taxon>Piroplasmida</taxon>
        <taxon>Theileriidae</taxon>
        <taxon>Theileria</taxon>
    </lineage>
</organism>
<dbReference type="PANTHER" id="PTHR11669">
    <property type="entry name" value="REPLICATION FACTOR C / DNA POLYMERASE III GAMMA-TAU SUBUNIT"/>
    <property type="match status" value="1"/>
</dbReference>
<dbReference type="SUPFAM" id="SSF48019">
    <property type="entry name" value="post-AAA+ oligomerization domain-like"/>
    <property type="match status" value="1"/>
</dbReference>
<reference evidence="2" key="1">
    <citation type="submission" date="2022-07" db="EMBL/GenBank/DDBJ databases">
        <title>Evaluation of T. orientalis genome assembly methods using nanopore sequencing and analysis of variation between genomes.</title>
        <authorList>
            <person name="Yam J."/>
            <person name="Micallef M.L."/>
            <person name="Liu M."/>
            <person name="Djordjevic S.P."/>
            <person name="Bogema D.R."/>
            <person name="Jenkins C."/>
        </authorList>
    </citation>
    <scope>NUCLEOTIDE SEQUENCE</scope>
    <source>
        <strain evidence="2">Goon Nure</strain>
    </source>
</reference>
<dbReference type="GO" id="GO:0005634">
    <property type="term" value="C:nucleus"/>
    <property type="evidence" value="ECO:0007669"/>
    <property type="project" value="TreeGrafter"/>
</dbReference>
<dbReference type="Pfam" id="PF21960">
    <property type="entry name" value="RCF1-5-like_lid"/>
    <property type="match status" value="1"/>
</dbReference>
<dbReference type="GO" id="GO:0003677">
    <property type="term" value="F:DNA binding"/>
    <property type="evidence" value="ECO:0007669"/>
    <property type="project" value="InterPro"/>
</dbReference>
<dbReference type="InterPro" id="IPR050238">
    <property type="entry name" value="DNA_Rep/Repair_Clamp_Loader"/>
</dbReference>
<dbReference type="InterPro" id="IPR008921">
    <property type="entry name" value="DNA_pol3_clamp-load_cplx_C"/>
</dbReference>
<dbReference type="InterPro" id="IPR027417">
    <property type="entry name" value="P-loop_NTPase"/>
</dbReference>
<name>A0A976SIP4_THEOR</name>
<evidence type="ECO:0000313" key="3">
    <source>
        <dbReference type="Proteomes" id="UP000244811"/>
    </source>
</evidence>
<dbReference type="PANTHER" id="PTHR11669:SF1">
    <property type="entry name" value="REPLICATION FACTOR C SUBUNIT 3"/>
    <property type="match status" value="1"/>
</dbReference>
<dbReference type="Gene3D" id="1.10.8.60">
    <property type="match status" value="1"/>
</dbReference>
<dbReference type="GO" id="GO:0006261">
    <property type="term" value="P:DNA-templated DNA replication"/>
    <property type="evidence" value="ECO:0007669"/>
    <property type="project" value="TreeGrafter"/>
</dbReference>
<dbReference type="GO" id="GO:0003689">
    <property type="term" value="F:DNA clamp loader activity"/>
    <property type="evidence" value="ECO:0007669"/>
    <property type="project" value="TreeGrafter"/>
</dbReference>
<protein>
    <submittedName>
        <fullName evidence="2">Replication factor C subunit</fullName>
    </submittedName>
</protein>
<gene>
    <name evidence="2" type="ORF">MACK_003405</name>
</gene>
<keyword evidence="1" id="KW-0235">DNA replication</keyword>
<dbReference type="SUPFAM" id="SSF52540">
    <property type="entry name" value="P-loop containing nucleoside triphosphate hydrolases"/>
    <property type="match status" value="1"/>
</dbReference>
<proteinExistence type="predicted"/>
<dbReference type="GO" id="GO:0005663">
    <property type="term" value="C:DNA replication factor C complex"/>
    <property type="evidence" value="ECO:0007669"/>
    <property type="project" value="TreeGrafter"/>
</dbReference>
<dbReference type="GO" id="GO:0006281">
    <property type="term" value="P:DNA repair"/>
    <property type="evidence" value="ECO:0007669"/>
    <property type="project" value="TreeGrafter"/>
</dbReference>
<dbReference type="Proteomes" id="UP000244811">
    <property type="component" value="Chromosome 1"/>
</dbReference>
<sequence length="351" mass="39547">MLWIDKHCPRNLSDFSSHKDVNELLSKLVNKSHGELPHFLFYGPSGSGKKSRMLATLRAVFGTRVDKIKTDVLTYKDSNEVIVCQSEAHIQIPCPELGTRDRYIVQDVIRNLSSAPSASNYFSKGPSYRVFLLEDADTLTQEAQAALRRTMETCVKNARMFLHVRQLSRIMPPLRSRCLCVRVRSHTNTEIVDILRGICNAEDITPSQASDSMLMNIAESSNRNLRRSILTLEAVAMGGFTLETKNFMMPWEKNINQIVQSVLSNQTPSTLSAVRSQIYDLLVCCIPGDIILETMVNLLIRRIKPSLVPLVVHLAAHFSHTMKMGSKDIWHIEAFLAQTMSLLAKNKGFKS</sequence>